<evidence type="ECO:0000313" key="1">
    <source>
        <dbReference type="EMBL" id="MDR7123139.1"/>
    </source>
</evidence>
<comment type="caution">
    <text evidence="1">The sequence shown here is derived from an EMBL/GenBank/DDBJ whole genome shotgun (WGS) entry which is preliminary data.</text>
</comment>
<protein>
    <submittedName>
        <fullName evidence="1">Uncharacterized protein</fullName>
    </submittedName>
</protein>
<gene>
    <name evidence="1" type="ORF">J2W69_004122</name>
</gene>
<organism evidence="1 2">
    <name type="scientific">Rheinheimera soli</name>
    <dbReference type="NCBI Taxonomy" id="443616"/>
    <lineage>
        <taxon>Bacteria</taxon>
        <taxon>Pseudomonadati</taxon>
        <taxon>Pseudomonadota</taxon>
        <taxon>Gammaproteobacteria</taxon>
        <taxon>Chromatiales</taxon>
        <taxon>Chromatiaceae</taxon>
        <taxon>Rheinheimera</taxon>
    </lineage>
</organism>
<keyword evidence="2" id="KW-1185">Reference proteome</keyword>
<sequence length="362" mass="40446">MQSIPLDLQLSAALNTDEFDGLLIDQPYDYTSIFISKILPDESNPRFFPSVIISDLHAYQLVSRKLSKGQLVALYDAKDKVAIGKSCLVNCFTQGTQEWKKANRSIESILDLARNIAVSEIIQVPTIYPEYNGTYKVLTGHRRFFAMVYANGINGAAYFKVYNEKPLLPKTKQFQENASREDLPQYGKLQAFLDAMQEVETLSTSRIRLGKKQLTVRETANMLGVSMGAYDNYNVLVRYPAVIDAYNNGNTLPFLKMKNIVLTTEANYKKKKGLALLSNVHKRAINAEIKSLLQGDKPAKDAGVKPYKIGAIKSPQVLKQLLTANVTQLDTGVDWESLDWESASDVNQALSQVLGYLESQAE</sequence>
<evidence type="ECO:0000313" key="2">
    <source>
        <dbReference type="Proteomes" id="UP001257909"/>
    </source>
</evidence>
<dbReference type="RefSeq" id="WP_310282020.1">
    <property type="nucleotide sequence ID" value="NZ_JAVDWR010000037.1"/>
</dbReference>
<name>A0ABU1W5A4_9GAMM</name>
<accession>A0ABU1W5A4</accession>
<dbReference type="CDD" id="cd16387">
    <property type="entry name" value="ParB_N_Srx"/>
    <property type="match status" value="1"/>
</dbReference>
<reference evidence="1 2" key="1">
    <citation type="submission" date="2023-07" db="EMBL/GenBank/DDBJ databases">
        <title>Sorghum-associated microbial communities from plants grown in Nebraska, USA.</title>
        <authorList>
            <person name="Schachtman D."/>
        </authorList>
    </citation>
    <scope>NUCLEOTIDE SEQUENCE [LARGE SCALE GENOMIC DNA]</scope>
    <source>
        <strain evidence="1 2">4138</strain>
    </source>
</reference>
<proteinExistence type="predicted"/>
<dbReference type="EMBL" id="JAVDWR010000037">
    <property type="protein sequence ID" value="MDR7123139.1"/>
    <property type="molecule type" value="Genomic_DNA"/>
</dbReference>
<dbReference type="Proteomes" id="UP001257909">
    <property type="component" value="Unassembled WGS sequence"/>
</dbReference>